<dbReference type="EMBL" id="JACWZY010000019">
    <property type="protein sequence ID" value="MBD2703144.1"/>
    <property type="molecule type" value="Genomic_DNA"/>
</dbReference>
<accession>A0A926XY89</accession>
<proteinExistence type="predicted"/>
<gene>
    <name evidence="2" type="ORF">IC229_21025</name>
</gene>
<protein>
    <submittedName>
        <fullName evidence="2">Uncharacterized protein</fullName>
    </submittedName>
</protein>
<evidence type="ECO:0000313" key="3">
    <source>
        <dbReference type="Proteomes" id="UP000598820"/>
    </source>
</evidence>
<dbReference type="Proteomes" id="UP000598820">
    <property type="component" value="Unassembled WGS sequence"/>
</dbReference>
<dbReference type="RefSeq" id="WP_190888987.1">
    <property type="nucleotide sequence ID" value="NZ_JACWZY010000019.1"/>
</dbReference>
<keyword evidence="1" id="KW-0732">Signal</keyword>
<feature type="signal peptide" evidence="1">
    <location>
        <begin position="1"/>
        <end position="24"/>
    </location>
</feature>
<reference evidence="2" key="1">
    <citation type="submission" date="2020-09" db="EMBL/GenBank/DDBJ databases">
        <authorList>
            <person name="Kim M.K."/>
        </authorList>
    </citation>
    <scope>NUCLEOTIDE SEQUENCE</scope>
    <source>
        <strain evidence="2">BT702</strain>
    </source>
</reference>
<feature type="chain" id="PRO_5037274077" evidence="1">
    <location>
        <begin position="25"/>
        <end position="959"/>
    </location>
</feature>
<evidence type="ECO:0000313" key="2">
    <source>
        <dbReference type="EMBL" id="MBD2703144.1"/>
    </source>
</evidence>
<comment type="caution">
    <text evidence="2">The sequence shown here is derived from an EMBL/GenBank/DDBJ whole genome shotgun (WGS) entry which is preliminary data.</text>
</comment>
<evidence type="ECO:0000256" key="1">
    <source>
        <dbReference type="SAM" id="SignalP"/>
    </source>
</evidence>
<dbReference type="AlphaFoldDB" id="A0A926XY89"/>
<organism evidence="2 3">
    <name type="scientific">Spirosoma profusum</name>
    <dbReference type="NCBI Taxonomy" id="2771354"/>
    <lineage>
        <taxon>Bacteria</taxon>
        <taxon>Pseudomonadati</taxon>
        <taxon>Bacteroidota</taxon>
        <taxon>Cytophagia</taxon>
        <taxon>Cytophagales</taxon>
        <taxon>Cytophagaceae</taxon>
        <taxon>Spirosoma</taxon>
    </lineage>
</organism>
<keyword evidence="3" id="KW-1185">Reference proteome</keyword>
<name>A0A926XY89_9BACT</name>
<sequence length="959" mass="107340">MNLKNLVFALLSSWMLAASLPAWSQQTLTISNDTYQITVPSRLNAKSVLTITKGNLRRNIRPELLLQSTTENPNLQNTAAEKTRYPIGGWKRSATDIERDAFKVAPATYHQAVSVRQGQRSELIFSFKETSQGSLALRVTLPSGQGAPVIEMQLTPKAEAYYSLGFTGLTPTDTANVQFLYQPMTWSWRRFPNKSYLAPEAFALTAATFINTNGLTEGVAPDPSEIPYRYAFTKNSRFGLVLRDEAGKARPMLFAPILGGEDSKMAPGKTYSFKLRYVLHPGDWYAGTQFILRDIFHYKKERQNATVSLNQTLQNMIDYAMGPYGGWVEELKGSDYVQDVVGSVKNVSALHALGVALSTGSMEIYRRRALPMMEYVMSREKYLYAISDTIRLQSPSHFLKGPCVEIGELSGLHDMTGGRTSAFRLETERIFGTARKLNLNTATGGDSWQDFLARYRMLRNPADLEKTRHQADAAIKQELGKYPTNFQTNAGLKDTEALFYTDFTPRWLDLLELYEETKEPRYLEASITGARQMLLWLRSNPMAPDSTITVNQGGMVKGQAHKRYKINSLDFLPGFDATIQAPEQKIDAWRTSLVGLSPEQPHTYVGNGPIMLAHHAAYLLRLAHLSNDTLFRDAAYNAVVGRYANFPGYYFTTLNTNVYQSPDYPLHDYWDIKFNFIFFNHIWPHIALVMDFLVSDAYRMSKGKVNFPSAYAPGYAYLSSKVYGHKAGEIFGNKDVRLWLPANALQVNDIALNHLFGVGQNDLYVVLMNTANKAVTSTLNLQPDLIPWNKAQTYKLTIYQADGTSVEGTMTDGKLSANVPAIGLIGIKIHGLKVDVPLQKQASLETGNGTSASVATSPQQAFSRKETATQLGTVTGMLFNLVPQFSDAYIFTDATEKTLKQVTLRYRLGNQEWKTVEDTRYPYEFSVHLADPKQALEYKLEGIGLDGKSIAIDPITLRN</sequence>